<evidence type="ECO:0000313" key="1">
    <source>
        <dbReference type="EMBL" id="KAJ1931716.1"/>
    </source>
</evidence>
<evidence type="ECO:0000313" key="2">
    <source>
        <dbReference type="Proteomes" id="UP001150603"/>
    </source>
</evidence>
<comment type="caution">
    <text evidence="1">The sequence shown here is derived from an EMBL/GenBank/DDBJ whole genome shotgun (WGS) entry which is preliminary data.</text>
</comment>
<keyword evidence="2" id="KW-1185">Reference proteome</keyword>
<gene>
    <name evidence="1" type="ORF">FBU59_006619</name>
</gene>
<dbReference type="EMBL" id="JANBPW010005866">
    <property type="protein sequence ID" value="KAJ1931716.1"/>
    <property type="molecule type" value="Genomic_DNA"/>
</dbReference>
<name>A0ACC1IZD0_9FUNG</name>
<sequence length="236" mass="26201">MGCCDEVVSDLIDAAITCQARPDVAAIYSNLVTSSLMQRAIKISLKQRRVPVVPSTSFGGKQFRIGDDEDDDQDEDEGEFGDFESSIYTDSAESSIHRPLELTLPMFARFVREEQGEDVADAEIERRFDAFTRSHGQDSMTAFEFEAYLLSVYNSMDYAEGDLVSSSDSSDGNSALYEHPELPNMDEPLNHYYIASSHNTYLTADQLIGDSSVDGYVHALLRGCKCLECKLLRAGI</sequence>
<proteinExistence type="predicted"/>
<reference evidence="1" key="1">
    <citation type="submission" date="2022-07" db="EMBL/GenBank/DDBJ databases">
        <title>Phylogenomic reconstructions and comparative analyses of Kickxellomycotina fungi.</title>
        <authorList>
            <person name="Reynolds N.K."/>
            <person name="Stajich J.E."/>
            <person name="Barry K."/>
            <person name="Grigoriev I.V."/>
            <person name="Crous P."/>
            <person name="Smith M.E."/>
        </authorList>
    </citation>
    <scope>NUCLEOTIDE SEQUENCE</scope>
    <source>
        <strain evidence="1">NRRL 5244</strain>
    </source>
</reference>
<accession>A0ACC1IZD0</accession>
<dbReference type="Proteomes" id="UP001150603">
    <property type="component" value="Unassembled WGS sequence"/>
</dbReference>
<protein>
    <submittedName>
        <fullName evidence="1">Uncharacterized protein</fullName>
    </submittedName>
</protein>
<organism evidence="1 2">
    <name type="scientific">Linderina macrospora</name>
    <dbReference type="NCBI Taxonomy" id="4868"/>
    <lineage>
        <taxon>Eukaryota</taxon>
        <taxon>Fungi</taxon>
        <taxon>Fungi incertae sedis</taxon>
        <taxon>Zoopagomycota</taxon>
        <taxon>Kickxellomycotina</taxon>
        <taxon>Kickxellomycetes</taxon>
        <taxon>Kickxellales</taxon>
        <taxon>Kickxellaceae</taxon>
        <taxon>Linderina</taxon>
    </lineage>
</organism>